<comment type="caution">
    <text evidence="2">The sequence shown here is derived from an EMBL/GenBank/DDBJ whole genome shotgun (WGS) entry which is preliminary data.</text>
</comment>
<name>A0A2D0MYC2_FLAN2</name>
<keyword evidence="1" id="KW-0812">Transmembrane</keyword>
<dbReference type="Proteomes" id="UP000223913">
    <property type="component" value="Unassembled WGS sequence"/>
</dbReference>
<dbReference type="RefSeq" id="WP_099155459.1">
    <property type="nucleotide sequence ID" value="NZ_PDUD01000062.1"/>
</dbReference>
<keyword evidence="1" id="KW-1133">Transmembrane helix</keyword>
<evidence type="ECO:0000313" key="2">
    <source>
        <dbReference type="EMBL" id="PHN01128.1"/>
    </source>
</evidence>
<organism evidence="2 3">
    <name type="scientific">Flavilitoribacter nigricans (strain ATCC 23147 / DSM 23189 / NBRC 102662 / NCIMB 1420 / SS-2)</name>
    <name type="common">Lewinella nigricans</name>
    <dbReference type="NCBI Taxonomy" id="1122177"/>
    <lineage>
        <taxon>Bacteria</taxon>
        <taxon>Pseudomonadati</taxon>
        <taxon>Bacteroidota</taxon>
        <taxon>Saprospiria</taxon>
        <taxon>Saprospirales</taxon>
        <taxon>Lewinellaceae</taxon>
        <taxon>Flavilitoribacter</taxon>
    </lineage>
</organism>
<proteinExistence type="predicted"/>
<dbReference type="AlphaFoldDB" id="A0A2D0MYC2"/>
<protein>
    <recommendedName>
        <fullName evidence="4">Annexin</fullName>
    </recommendedName>
</protein>
<gene>
    <name evidence="2" type="ORF">CRP01_38645</name>
</gene>
<dbReference type="OrthoDB" id="1163146at2"/>
<accession>A0A2D0MYC2</accession>
<dbReference type="Gene3D" id="1.10.220.10">
    <property type="entry name" value="Annexin"/>
    <property type="match status" value="1"/>
</dbReference>
<dbReference type="GO" id="GO:0005544">
    <property type="term" value="F:calcium-dependent phospholipid binding"/>
    <property type="evidence" value="ECO:0007669"/>
    <property type="project" value="InterPro"/>
</dbReference>
<dbReference type="GO" id="GO:0005509">
    <property type="term" value="F:calcium ion binding"/>
    <property type="evidence" value="ECO:0007669"/>
    <property type="project" value="InterPro"/>
</dbReference>
<keyword evidence="1" id="KW-0472">Membrane</keyword>
<evidence type="ECO:0000256" key="1">
    <source>
        <dbReference type="SAM" id="Phobius"/>
    </source>
</evidence>
<sequence length="160" mass="18018">MNTKQIKIIGSITGIGLLISVYGNIVRRRKDKLASKLLQAINQRLNPTTAGLLAEKAFDIHYVEDLKDKVRNKLLLLKPDAAARYAADIHSSWSWLGDDENKVYAVFRNLKDKAQVSQVSGAYQTNYKANLIDELNDRLSTTEVKTVLQIVSTLPDYRTL</sequence>
<feature type="transmembrane region" description="Helical" evidence="1">
    <location>
        <begin position="6"/>
        <end position="26"/>
    </location>
</feature>
<dbReference type="EMBL" id="PDUD01000062">
    <property type="protein sequence ID" value="PHN01128.1"/>
    <property type="molecule type" value="Genomic_DNA"/>
</dbReference>
<reference evidence="2 3" key="1">
    <citation type="submission" date="2017-10" db="EMBL/GenBank/DDBJ databases">
        <title>The draft genome sequence of Lewinella nigricans NBRC 102662.</title>
        <authorList>
            <person name="Wang K."/>
        </authorList>
    </citation>
    <scope>NUCLEOTIDE SEQUENCE [LARGE SCALE GENOMIC DNA]</scope>
    <source>
        <strain evidence="2 3">NBRC 102662</strain>
    </source>
</reference>
<dbReference type="InterPro" id="IPR037104">
    <property type="entry name" value="Annexin_sf"/>
</dbReference>
<evidence type="ECO:0000313" key="3">
    <source>
        <dbReference type="Proteomes" id="UP000223913"/>
    </source>
</evidence>
<keyword evidence="3" id="KW-1185">Reference proteome</keyword>
<evidence type="ECO:0008006" key="4">
    <source>
        <dbReference type="Google" id="ProtNLM"/>
    </source>
</evidence>
<dbReference type="SUPFAM" id="SSF47874">
    <property type="entry name" value="Annexin"/>
    <property type="match status" value="1"/>
</dbReference>